<dbReference type="EMBL" id="JSXS01000138">
    <property type="protein sequence ID" value="KIL30022.1"/>
    <property type="molecule type" value="Genomic_DNA"/>
</dbReference>
<reference evidence="1 2" key="1">
    <citation type="submission" date="2014-11" db="EMBL/GenBank/DDBJ databases">
        <title>Draft Genome Sequences of Nine Bacillus subtilis Strains that Form Spores with High Heat-Resistance.</title>
        <authorList>
            <person name="Krawcyk A.O."/>
            <person name="Berendsen E.M."/>
            <person name="de Jong A."/>
            <person name="Holsappel S."/>
            <person name="Eijlander R.T."/>
            <person name="Wells-Bennik M."/>
            <person name="Kuipers O.P."/>
        </authorList>
    </citation>
    <scope>NUCLEOTIDE SEQUENCE [LARGE SCALE GENOMIC DNA]</scope>
    <source>
        <strain evidence="1 2">B4067</strain>
    </source>
</reference>
<organism evidence="1 2">
    <name type="scientific">Bacillus subtilis subsp. subtilis</name>
    <dbReference type="NCBI Taxonomy" id="135461"/>
    <lineage>
        <taxon>Bacteria</taxon>
        <taxon>Bacillati</taxon>
        <taxon>Bacillota</taxon>
        <taxon>Bacilli</taxon>
        <taxon>Bacillales</taxon>
        <taxon>Bacillaceae</taxon>
        <taxon>Bacillus</taxon>
    </lineage>
</organism>
<evidence type="ECO:0000313" key="2">
    <source>
        <dbReference type="Proteomes" id="UP000031970"/>
    </source>
</evidence>
<gene>
    <name evidence="1" type="ORF">B4067_0579</name>
</gene>
<name>A0ABD3ZPY1_BACIU</name>
<evidence type="ECO:0000313" key="1">
    <source>
        <dbReference type="EMBL" id="KIL30022.1"/>
    </source>
</evidence>
<proteinExistence type="predicted"/>
<dbReference type="AlphaFoldDB" id="A0ABD3ZPY1"/>
<dbReference type="Proteomes" id="UP000031970">
    <property type="component" value="Unassembled WGS sequence"/>
</dbReference>
<protein>
    <submittedName>
        <fullName evidence="1">Uncharacterized protein</fullName>
    </submittedName>
</protein>
<accession>A0ABD3ZPY1</accession>
<sequence length="63" mass="7523">MMKDEKEVYVLINFPKQVILFVKQNKFGCVLRRVSCVEHEKDTVLLSRLSFILLQENGYFKEK</sequence>
<comment type="caution">
    <text evidence="1">The sequence shown here is derived from an EMBL/GenBank/DDBJ whole genome shotgun (WGS) entry which is preliminary data.</text>
</comment>